<gene>
    <name evidence="1" type="ORF">GGQ73_002991</name>
</gene>
<dbReference type="RefSeq" id="WP_183896912.1">
    <property type="nucleotide sequence ID" value="NZ_JACIDV010000008.1"/>
</dbReference>
<keyword evidence="2" id="KW-1185">Reference proteome</keyword>
<name>A0A7W6CBZ7_9HYPH</name>
<protein>
    <submittedName>
        <fullName evidence="1">Uncharacterized protein</fullName>
    </submittedName>
</protein>
<proteinExistence type="predicted"/>
<evidence type="ECO:0000313" key="1">
    <source>
        <dbReference type="EMBL" id="MBB3947027.1"/>
    </source>
</evidence>
<sequence>MEFTVYGHEIGCGPDVGMHFCMTLENTKVAVREYREALWSLNPGGEPLGTLGVYEITARLPNITTMIDLLNSPDSIFMSCLISKKLVAADIDVS</sequence>
<dbReference type="EMBL" id="JACIDV010000008">
    <property type="protein sequence ID" value="MBB3947027.1"/>
    <property type="molecule type" value="Genomic_DNA"/>
</dbReference>
<dbReference type="AlphaFoldDB" id="A0A7W6CBZ7"/>
<organism evidence="1 2">
    <name type="scientific">Rhizobium skierniewicense</name>
    <dbReference type="NCBI Taxonomy" id="984260"/>
    <lineage>
        <taxon>Bacteria</taxon>
        <taxon>Pseudomonadati</taxon>
        <taxon>Pseudomonadota</taxon>
        <taxon>Alphaproteobacteria</taxon>
        <taxon>Hyphomicrobiales</taxon>
        <taxon>Rhizobiaceae</taxon>
        <taxon>Rhizobium/Agrobacterium group</taxon>
        <taxon>Rhizobium</taxon>
    </lineage>
</organism>
<comment type="caution">
    <text evidence="1">The sequence shown here is derived from an EMBL/GenBank/DDBJ whole genome shotgun (WGS) entry which is preliminary data.</text>
</comment>
<reference evidence="1 2" key="1">
    <citation type="submission" date="2020-08" db="EMBL/GenBank/DDBJ databases">
        <title>Genomic Encyclopedia of Type Strains, Phase IV (KMG-IV): sequencing the most valuable type-strain genomes for metagenomic binning, comparative biology and taxonomic classification.</title>
        <authorList>
            <person name="Goeker M."/>
        </authorList>
    </citation>
    <scope>NUCLEOTIDE SEQUENCE [LARGE SCALE GENOMIC DNA]</scope>
    <source>
        <strain evidence="1 2">DSM 26438</strain>
    </source>
</reference>
<accession>A0A7W6CBZ7</accession>
<evidence type="ECO:0000313" key="2">
    <source>
        <dbReference type="Proteomes" id="UP000565286"/>
    </source>
</evidence>
<dbReference type="Proteomes" id="UP000565286">
    <property type="component" value="Unassembled WGS sequence"/>
</dbReference>